<evidence type="ECO:0000313" key="4">
    <source>
        <dbReference type="Proteomes" id="UP000623467"/>
    </source>
</evidence>
<sequence>MSTSNATPSADPNDGPRLTLRAHLLHLVPRHALFYVTIQIHQLASVPLVRGEFSVKWKWKNTRKVKDKDKERALETPDVDGDDDGDGDEDSFGSVEDPQPSPMSASAEDRQDASTISTRGQTPFLPLRDHSVIWDYPLSAVVRMSIDRDTHRLLPHPFTLKVVQLVVPGDPDAPPNPRLGTVELDLAEYADSFPAAAGNRDGPPKGTVMRRYLLLDSKTNATLRLSIRVEPVLSPPPPPFVAPPLPQSEILAGVEAATLLSTRAEVYRTRPHALDLYAPLAVAHDDTLSLPDASTRKFDMRALPLASGPVSTTSLIDALFNPAPVHDARLLSPFTRLVPAPESASPSLAPSSRASSESGGTPPRSKAPSFITLDSSAPSVDRHAPELLDPRPHR</sequence>
<dbReference type="EMBL" id="JACAZH010000006">
    <property type="protein sequence ID" value="KAF7366881.1"/>
    <property type="molecule type" value="Genomic_DNA"/>
</dbReference>
<feature type="compositionally biased region" description="Basic and acidic residues" evidence="1">
    <location>
        <begin position="66"/>
        <end position="75"/>
    </location>
</feature>
<evidence type="ECO:0000259" key="2">
    <source>
        <dbReference type="PROSITE" id="PS51840"/>
    </source>
</evidence>
<organism evidence="3 4">
    <name type="scientific">Mycena sanguinolenta</name>
    <dbReference type="NCBI Taxonomy" id="230812"/>
    <lineage>
        <taxon>Eukaryota</taxon>
        <taxon>Fungi</taxon>
        <taxon>Dikarya</taxon>
        <taxon>Basidiomycota</taxon>
        <taxon>Agaricomycotina</taxon>
        <taxon>Agaricomycetes</taxon>
        <taxon>Agaricomycetidae</taxon>
        <taxon>Agaricales</taxon>
        <taxon>Marasmiineae</taxon>
        <taxon>Mycenaceae</taxon>
        <taxon>Mycena</taxon>
    </lineage>
</organism>
<dbReference type="PROSITE" id="PS51840">
    <property type="entry name" value="C2_NT"/>
    <property type="match status" value="1"/>
</dbReference>
<comment type="caution">
    <text evidence="3">The sequence shown here is derived from an EMBL/GenBank/DDBJ whole genome shotgun (WGS) entry which is preliminary data.</text>
</comment>
<feature type="domain" description="C2 NT-type" evidence="2">
    <location>
        <begin position="24"/>
        <end position="231"/>
    </location>
</feature>
<protein>
    <submittedName>
        <fullName evidence="3">C2 NT-type domain-containing protein</fullName>
    </submittedName>
</protein>
<feature type="compositionally biased region" description="Basic and acidic residues" evidence="1">
    <location>
        <begin position="380"/>
        <end position="394"/>
    </location>
</feature>
<reference evidence="3" key="1">
    <citation type="submission" date="2020-05" db="EMBL/GenBank/DDBJ databases">
        <title>Mycena genomes resolve the evolution of fungal bioluminescence.</title>
        <authorList>
            <person name="Tsai I.J."/>
        </authorList>
    </citation>
    <scope>NUCLEOTIDE SEQUENCE</scope>
    <source>
        <strain evidence="3">160909Yilan</strain>
    </source>
</reference>
<proteinExistence type="predicted"/>
<feature type="region of interest" description="Disordered" evidence="1">
    <location>
        <begin position="66"/>
        <end position="122"/>
    </location>
</feature>
<dbReference type="AlphaFoldDB" id="A0A8H7DCT5"/>
<dbReference type="Pfam" id="PF10358">
    <property type="entry name" value="NT-C2"/>
    <property type="match status" value="1"/>
</dbReference>
<keyword evidence="4" id="KW-1185">Reference proteome</keyword>
<evidence type="ECO:0000313" key="3">
    <source>
        <dbReference type="EMBL" id="KAF7366881.1"/>
    </source>
</evidence>
<dbReference type="PANTHER" id="PTHR21456">
    <property type="entry name" value="FAMILY WITH SEQUENCE SIMILARITY 102"/>
    <property type="match status" value="1"/>
</dbReference>
<dbReference type="OrthoDB" id="3365224at2759"/>
<feature type="compositionally biased region" description="Acidic residues" evidence="1">
    <location>
        <begin position="77"/>
        <end position="91"/>
    </location>
</feature>
<evidence type="ECO:0000256" key="1">
    <source>
        <dbReference type="SAM" id="MobiDB-lite"/>
    </source>
</evidence>
<gene>
    <name evidence="3" type="ORF">MSAN_00946800</name>
</gene>
<name>A0A8H7DCT5_9AGAR</name>
<dbReference type="Proteomes" id="UP000623467">
    <property type="component" value="Unassembled WGS sequence"/>
</dbReference>
<feature type="region of interest" description="Disordered" evidence="1">
    <location>
        <begin position="340"/>
        <end position="394"/>
    </location>
</feature>
<feature type="compositionally biased region" description="Low complexity" evidence="1">
    <location>
        <begin position="340"/>
        <end position="358"/>
    </location>
</feature>
<dbReference type="PANTHER" id="PTHR21456:SF1">
    <property type="entry name" value="C2 NT-TYPE DOMAIN-CONTAINING PROTEIN"/>
    <property type="match status" value="1"/>
</dbReference>
<dbReference type="InterPro" id="IPR039931">
    <property type="entry name" value="EEIG1/2-like"/>
</dbReference>
<dbReference type="InterPro" id="IPR019448">
    <property type="entry name" value="NT-C2"/>
</dbReference>
<accession>A0A8H7DCT5</accession>